<sequence length="487" mass="56513">MRFLAPKILNNSRKVRLYWYSTANYLGLFLSIIAGFFLFPKSLNILGEIKYIETIGYFVFPFFLFGLAQGLVKFTPYFEKFHVPKLHGTSLLISVGIFSLFFTGLVILNKINPFNKIVYYEFGLILGLILALIDLTKSVSIIYNKVSFLIILEKVAPRLFLPILFYLNYTKVIPNNELLLLYVLCYAVLTFIMHFYVTKDSNTNFSLKYYFLFEKVSIKEFFEYCFFSFLGSFALLLINKIDSIIVPSYLSMSENGLYSILTTLTSIIFMHATGINAIYGVAISKLLLKKKIYLLSRLYKNSTYHASFYSLIFIGIIIIALPYIKITLDPHNQFLNIETIIWILCLGAFSNVATGFNSEIIAYSKYFKFNLFIVAILLLLNLAIVIYFLKFTELGLLGVAISSTTSIVLYNIFKTYYVYIKYNILPFSKSYLQIICLNIIFFIVILNIPYQEQTPFITFIILLVYLTLNIIFYKMFKNNRFKHKVIK</sequence>
<evidence type="ECO:0000313" key="7">
    <source>
        <dbReference type="EMBL" id="RVU88838.1"/>
    </source>
</evidence>
<feature type="transmembrane region" description="Helical" evidence="6">
    <location>
        <begin position="91"/>
        <end position="111"/>
    </location>
</feature>
<feature type="transmembrane region" description="Helical" evidence="6">
    <location>
        <begin position="258"/>
        <end position="282"/>
    </location>
</feature>
<feature type="transmembrane region" description="Helical" evidence="6">
    <location>
        <begin position="51"/>
        <end position="71"/>
    </location>
</feature>
<feature type="transmembrane region" description="Helical" evidence="6">
    <location>
        <begin position="431"/>
        <end position="450"/>
    </location>
</feature>
<evidence type="ECO:0000256" key="5">
    <source>
        <dbReference type="ARBA" id="ARBA00023136"/>
    </source>
</evidence>
<reference evidence="7" key="1">
    <citation type="submission" date="2018-12" db="EMBL/GenBank/DDBJ databases">
        <title>Draft genome sequence of Flaovobacterium columnare BGFS27 isolated from channel catfish in Alabama.</title>
        <authorList>
            <person name="Cai W."/>
            <person name="Arias C."/>
        </authorList>
    </citation>
    <scope>NUCLEOTIDE SEQUENCE [LARGE SCALE GENOMIC DNA]</scope>
    <source>
        <strain evidence="7">BGFS27</strain>
    </source>
</reference>
<dbReference type="EMBL" id="RWGX01000003">
    <property type="protein sequence ID" value="RVU88838.1"/>
    <property type="molecule type" value="Genomic_DNA"/>
</dbReference>
<protein>
    <recommendedName>
        <fullName evidence="8">Polysaccharide biosynthesis protein</fullName>
    </recommendedName>
</protein>
<dbReference type="RefSeq" id="WP_063743474.1">
    <property type="nucleotide sequence ID" value="NZ_MTDB01000013.1"/>
</dbReference>
<dbReference type="PANTHER" id="PTHR30250">
    <property type="entry name" value="PST FAMILY PREDICTED COLANIC ACID TRANSPORTER"/>
    <property type="match status" value="1"/>
</dbReference>
<keyword evidence="4 6" id="KW-1133">Transmembrane helix</keyword>
<name>A0AA94JQ53_9FLAO</name>
<organism evidence="7">
    <name type="scientific">Flavobacterium columnare</name>
    <dbReference type="NCBI Taxonomy" id="996"/>
    <lineage>
        <taxon>Bacteria</taxon>
        <taxon>Pseudomonadati</taxon>
        <taxon>Bacteroidota</taxon>
        <taxon>Flavobacteriia</taxon>
        <taxon>Flavobacteriales</taxon>
        <taxon>Flavobacteriaceae</taxon>
        <taxon>Flavobacterium</taxon>
    </lineage>
</organism>
<feature type="transmembrane region" description="Helical" evidence="6">
    <location>
        <begin position="303"/>
        <end position="324"/>
    </location>
</feature>
<feature type="transmembrane region" description="Helical" evidence="6">
    <location>
        <begin position="456"/>
        <end position="476"/>
    </location>
</feature>
<dbReference type="InterPro" id="IPR050833">
    <property type="entry name" value="Poly_Biosynth_Transport"/>
</dbReference>
<accession>A0AA94JQ53</accession>
<evidence type="ECO:0008006" key="8">
    <source>
        <dbReference type="Google" id="ProtNLM"/>
    </source>
</evidence>
<keyword evidence="5 6" id="KW-0472">Membrane</keyword>
<feature type="transmembrane region" description="Helical" evidence="6">
    <location>
        <begin position="339"/>
        <end position="357"/>
    </location>
</feature>
<comment type="caution">
    <text evidence="7">The sequence shown here is derived from an EMBL/GenBank/DDBJ whole genome shotgun (WGS) entry which is preliminary data.</text>
</comment>
<evidence type="ECO:0000256" key="3">
    <source>
        <dbReference type="ARBA" id="ARBA00022692"/>
    </source>
</evidence>
<keyword evidence="2" id="KW-1003">Cell membrane</keyword>
<dbReference type="GO" id="GO:0005886">
    <property type="term" value="C:plasma membrane"/>
    <property type="evidence" value="ECO:0007669"/>
    <property type="project" value="UniProtKB-SubCell"/>
</dbReference>
<feature type="transmembrane region" description="Helical" evidence="6">
    <location>
        <begin position="117"/>
        <end position="136"/>
    </location>
</feature>
<proteinExistence type="predicted"/>
<feature type="transmembrane region" description="Helical" evidence="6">
    <location>
        <begin position="395"/>
        <end position="419"/>
    </location>
</feature>
<feature type="transmembrane region" description="Helical" evidence="6">
    <location>
        <begin position="179"/>
        <end position="197"/>
    </location>
</feature>
<feature type="transmembrane region" description="Helical" evidence="6">
    <location>
        <begin position="148"/>
        <end position="167"/>
    </location>
</feature>
<feature type="transmembrane region" description="Helical" evidence="6">
    <location>
        <begin position="369"/>
        <end position="389"/>
    </location>
</feature>
<feature type="transmembrane region" description="Helical" evidence="6">
    <location>
        <begin position="218"/>
        <end position="238"/>
    </location>
</feature>
<feature type="transmembrane region" description="Helical" evidence="6">
    <location>
        <begin position="17"/>
        <end position="39"/>
    </location>
</feature>
<evidence type="ECO:0000256" key="2">
    <source>
        <dbReference type="ARBA" id="ARBA00022475"/>
    </source>
</evidence>
<gene>
    <name evidence="7" type="ORF">EJB19_01385</name>
</gene>
<keyword evidence="3 6" id="KW-0812">Transmembrane</keyword>
<comment type="subcellular location">
    <subcellularLocation>
        <location evidence="1">Cell membrane</location>
        <topology evidence="1">Multi-pass membrane protein</topology>
    </subcellularLocation>
</comment>
<dbReference type="PANTHER" id="PTHR30250:SF11">
    <property type="entry name" value="O-ANTIGEN TRANSPORTER-RELATED"/>
    <property type="match status" value="1"/>
</dbReference>
<evidence type="ECO:0000256" key="6">
    <source>
        <dbReference type="SAM" id="Phobius"/>
    </source>
</evidence>
<dbReference type="AlphaFoldDB" id="A0AA94JQ53"/>
<evidence type="ECO:0000256" key="4">
    <source>
        <dbReference type="ARBA" id="ARBA00022989"/>
    </source>
</evidence>
<evidence type="ECO:0000256" key="1">
    <source>
        <dbReference type="ARBA" id="ARBA00004651"/>
    </source>
</evidence>